<dbReference type="SUPFAM" id="SSF53335">
    <property type="entry name" value="S-adenosyl-L-methionine-dependent methyltransferases"/>
    <property type="match status" value="1"/>
</dbReference>
<dbReference type="OrthoDB" id="9801363at2"/>
<protein>
    <submittedName>
        <fullName evidence="2">Putative methyltransferase</fullName>
    </submittedName>
</protein>
<organism evidence="2 3">
    <name type="scientific">Gordonia rhizosphera NBRC 16068</name>
    <dbReference type="NCBI Taxonomy" id="1108045"/>
    <lineage>
        <taxon>Bacteria</taxon>
        <taxon>Bacillati</taxon>
        <taxon>Actinomycetota</taxon>
        <taxon>Actinomycetes</taxon>
        <taxon>Mycobacteriales</taxon>
        <taxon>Gordoniaceae</taxon>
        <taxon>Gordonia</taxon>
    </lineage>
</organism>
<dbReference type="GO" id="GO:0008168">
    <property type="term" value="F:methyltransferase activity"/>
    <property type="evidence" value="ECO:0007669"/>
    <property type="project" value="UniProtKB-KW"/>
</dbReference>
<dbReference type="PANTHER" id="PTHR45128">
    <property type="entry name" value="METHYLTRANSFERASE TYPE 11"/>
    <property type="match status" value="1"/>
</dbReference>
<dbReference type="InterPro" id="IPR053173">
    <property type="entry name" value="SAM-binding_MTase"/>
</dbReference>
<sequence>MNAQATATPPTETTTDAFAERVFTSALATTELLSMYFGDRLGWYQCLVDHGPQTADELARRTDTHPRYAREWLEQQAAYGILDADLTTDPVRFSISPAVAEVLTDTNSLAYLGPLPRMFAAVGPHLSKLLDAYRHGGGVSWAEFGADARETQAALNRPWFEQQLAPAIARIDHLHTRLSRPGARIADVGFGGGYSTIALARAYPEATLVGFDVDDESVQMARRAADAAGVADRVEFLRADGDEAATRGPFDVVFAFECIHDMPRPVDVLTAARTSLAPGGTMVVMDEAVSDEFAGPADDLDKIMYGFSLFVCLPDSMSSPPSAATGTVMRPSVLRSYAEEAGFTRVDVLPIEDFGFFRFYELGAD</sequence>
<dbReference type="InterPro" id="IPR036388">
    <property type="entry name" value="WH-like_DNA-bd_sf"/>
</dbReference>
<dbReference type="InterPro" id="IPR036390">
    <property type="entry name" value="WH_DNA-bd_sf"/>
</dbReference>
<dbReference type="InterPro" id="IPR025714">
    <property type="entry name" value="Methyltranfer_dom"/>
</dbReference>
<accession>K6WS88</accession>
<dbReference type="AlphaFoldDB" id="K6WS88"/>
<dbReference type="InterPro" id="IPR029063">
    <property type="entry name" value="SAM-dependent_MTases_sf"/>
</dbReference>
<name>K6WS88_9ACTN</name>
<dbReference type="STRING" id="1108045.GORHZ_061_00020"/>
<dbReference type="eggNOG" id="COG2519">
    <property type="taxonomic scope" value="Bacteria"/>
</dbReference>
<dbReference type="GO" id="GO:0032259">
    <property type="term" value="P:methylation"/>
    <property type="evidence" value="ECO:0007669"/>
    <property type="project" value="UniProtKB-KW"/>
</dbReference>
<dbReference type="Gene3D" id="1.10.10.10">
    <property type="entry name" value="Winged helix-like DNA-binding domain superfamily/Winged helix DNA-binding domain"/>
    <property type="match status" value="1"/>
</dbReference>
<keyword evidence="2" id="KW-0808">Transferase</keyword>
<dbReference type="Gene3D" id="3.40.50.150">
    <property type="entry name" value="Vaccinia Virus protein VP39"/>
    <property type="match status" value="1"/>
</dbReference>
<gene>
    <name evidence="2" type="ORF">GORHZ_061_00020</name>
</gene>
<dbReference type="RefSeq" id="WP_006331447.1">
    <property type="nucleotide sequence ID" value="NZ_BAHC01000061.1"/>
</dbReference>
<keyword evidence="2" id="KW-0489">Methyltransferase</keyword>
<proteinExistence type="predicted"/>
<dbReference type="Pfam" id="PF13847">
    <property type="entry name" value="Methyltransf_31"/>
    <property type="match status" value="1"/>
</dbReference>
<comment type="caution">
    <text evidence="2">The sequence shown here is derived from an EMBL/GenBank/DDBJ whole genome shotgun (WGS) entry which is preliminary data.</text>
</comment>
<evidence type="ECO:0000313" key="2">
    <source>
        <dbReference type="EMBL" id="GAB89419.1"/>
    </source>
</evidence>
<evidence type="ECO:0000313" key="3">
    <source>
        <dbReference type="Proteomes" id="UP000008363"/>
    </source>
</evidence>
<dbReference type="EMBL" id="BAHC01000061">
    <property type="protein sequence ID" value="GAB89419.1"/>
    <property type="molecule type" value="Genomic_DNA"/>
</dbReference>
<feature type="domain" description="Methyltransferase" evidence="1">
    <location>
        <begin position="181"/>
        <end position="294"/>
    </location>
</feature>
<dbReference type="SUPFAM" id="SSF46785">
    <property type="entry name" value="Winged helix' DNA-binding domain"/>
    <property type="match status" value="1"/>
</dbReference>
<dbReference type="PANTHER" id="PTHR45128:SF2">
    <property type="entry name" value="METHYLTRANSFERASE DOMAIN-CONTAINING PROTEIN"/>
    <property type="match status" value="1"/>
</dbReference>
<dbReference type="Proteomes" id="UP000008363">
    <property type="component" value="Unassembled WGS sequence"/>
</dbReference>
<reference evidence="2 3" key="1">
    <citation type="submission" date="2012-08" db="EMBL/GenBank/DDBJ databases">
        <title>Whole genome shotgun sequence of Gordonia rhizosphera NBRC 16068.</title>
        <authorList>
            <person name="Takarada H."/>
            <person name="Isaki S."/>
            <person name="Hosoyama A."/>
            <person name="Tsuchikane K."/>
            <person name="Katsumata H."/>
            <person name="Baba S."/>
            <person name="Ohji S."/>
            <person name="Yamazaki S."/>
            <person name="Fujita N."/>
        </authorList>
    </citation>
    <scope>NUCLEOTIDE SEQUENCE [LARGE SCALE GENOMIC DNA]</scope>
    <source>
        <strain evidence="2 3">NBRC 16068</strain>
    </source>
</reference>
<evidence type="ECO:0000259" key="1">
    <source>
        <dbReference type="Pfam" id="PF13847"/>
    </source>
</evidence>
<keyword evidence="3" id="KW-1185">Reference proteome</keyword>
<dbReference type="CDD" id="cd02440">
    <property type="entry name" value="AdoMet_MTases"/>
    <property type="match status" value="1"/>
</dbReference>